<dbReference type="GO" id="GO:0008817">
    <property type="term" value="F:corrinoid adenosyltransferase activity"/>
    <property type="evidence" value="ECO:0007669"/>
    <property type="project" value="UniProtKB-EC"/>
</dbReference>
<dbReference type="GO" id="GO:0009236">
    <property type="term" value="P:cobalamin biosynthetic process"/>
    <property type="evidence" value="ECO:0007669"/>
    <property type="project" value="InterPro"/>
</dbReference>
<evidence type="ECO:0000313" key="2">
    <source>
        <dbReference type="Proteomes" id="UP000036356"/>
    </source>
</evidence>
<dbReference type="GO" id="GO:0005524">
    <property type="term" value="F:ATP binding"/>
    <property type="evidence" value="ECO:0007669"/>
    <property type="project" value="InterPro"/>
</dbReference>
<dbReference type="Gene3D" id="3.40.50.300">
    <property type="entry name" value="P-loop containing nucleotide triphosphate hydrolases"/>
    <property type="match status" value="1"/>
</dbReference>
<comment type="caution">
    <text evidence="1">The sequence shown here is derived from an EMBL/GenBank/DDBJ whole genome shotgun (WGS) entry which is preliminary data.</text>
</comment>
<dbReference type="InterPro" id="IPR003724">
    <property type="entry name" value="CblAdoTrfase_CobA"/>
</dbReference>
<proteinExistence type="predicted"/>
<dbReference type="InterPro" id="IPR027417">
    <property type="entry name" value="P-loop_NTPase"/>
</dbReference>
<dbReference type="AlphaFoldDB" id="A0A0J1FWX2"/>
<dbReference type="PATRIC" id="fig|476652.3.peg.305"/>
<gene>
    <name evidence="1" type="primary">cobO</name>
    <name evidence="1" type="ORF">DEAC_c03070</name>
</gene>
<dbReference type="Proteomes" id="UP000036356">
    <property type="component" value="Unassembled WGS sequence"/>
</dbReference>
<keyword evidence="1" id="KW-0808">Transferase</keyword>
<dbReference type="NCBIfam" id="NF004637">
    <property type="entry name" value="PRK05986.1"/>
    <property type="match status" value="1"/>
</dbReference>
<dbReference type="PANTHER" id="PTHR46638:SF1">
    <property type="entry name" value="CORRINOID ADENOSYLTRANSFERASE"/>
    <property type="match status" value="1"/>
</dbReference>
<dbReference type="PIRSF" id="PIRSF015617">
    <property type="entry name" value="Adensltrnsf_CobA"/>
    <property type="match status" value="1"/>
</dbReference>
<dbReference type="Pfam" id="PF02572">
    <property type="entry name" value="CobA_CobO_BtuR"/>
    <property type="match status" value="1"/>
</dbReference>
<accession>A0A0J1FWX2</accession>
<keyword evidence="2" id="KW-1185">Reference proteome</keyword>
<reference evidence="1 2" key="1">
    <citation type="submission" date="2015-06" db="EMBL/GenBank/DDBJ databases">
        <title>Draft genome of the moderately acidophilic sulfate reducer Candidatus Desulfosporosinus acididurans strain M1.</title>
        <authorList>
            <person name="Poehlein A."/>
            <person name="Petzsch P."/>
            <person name="Johnson B.D."/>
            <person name="Schloemann M."/>
            <person name="Daniel R."/>
            <person name="Muehling M."/>
        </authorList>
    </citation>
    <scope>NUCLEOTIDE SEQUENCE [LARGE SCALE GENOMIC DNA]</scope>
    <source>
        <strain evidence="1 2">M1</strain>
    </source>
</reference>
<name>A0A0J1FWX2_9FIRM</name>
<dbReference type="SUPFAM" id="SSF52540">
    <property type="entry name" value="P-loop containing nucleoside triphosphate hydrolases"/>
    <property type="match status" value="1"/>
</dbReference>
<dbReference type="NCBIfam" id="TIGR00708">
    <property type="entry name" value="cobA"/>
    <property type="match status" value="1"/>
</dbReference>
<dbReference type="STRING" id="476652.DEAC_c03070"/>
<protein>
    <submittedName>
        <fullName evidence="1">Cob(I)yrinic acid a,c-diamide adenosyltransferase</fullName>
        <ecNumber evidence="1">2.5.1.17</ecNumber>
    </submittedName>
</protein>
<dbReference type="EC" id="2.5.1.17" evidence="1"/>
<dbReference type="CDD" id="cd00561">
    <property type="entry name" value="CobA_ACA"/>
    <property type="match status" value="1"/>
</dbReference>
<sequence length="178" mass="19952">MMPAIEKGLIQIYTGNGKGKTTAAFGLAVRAVGHGFNVYIIQFMKGNDDYGELQGLSRLYPECKLEHFGGKGWVYKDTPGEEHVQEAQRAFKRAQEVVSSGEWDIVILDEIINAIWFDLLAEQDVFNVLKSKPDHVELVLTGRNASESLIARADLVTEMVQKKHPFDHGIMARKGIEY</sequence>
<evidence type="ECO:0000313" key="1">
    <source>
        <dbReference type="EMBL" id="KLU67900.1"/>
    </source>
</evidence>
<dbReference type="EMBL" id="LDZY01000001">
    <property type="protein sequence ID" value="KLU67900.1"/>
    <property type="molecule type" value="Genomic_DNA"/>
</dbReference>
<organism evidence="1 2">
    <name type="scientific">Desulfosporosinus acididurans</name>
    <dbReference type="NCBI Taxonomy" id="476652"/>
    <lineage>
        <taxon>Bacteria</taxon>
        <taxon>Bacillati</taxon>
        <taxon>Bacillota</taxon>
        <taxon>Clostridia</taxon>
        <taxon>Eubacteriales</taxon>
        <taxon>Desulfitobacteriaceae</taxon>
        <taxon>Desulfosporosinus</taxon>
    </lineage>
</organism>
<dbReference type="PANTHER" id="PTHR46638">
    <property type="entry name" value="CORRINOID ADENOSYLTRANSFERASE"/>
    <property type="match status" value="1"/>
</dbReference>